<dbReference type="InterPro" id="IPR009422">
    <property type="entry name" value="Gemin6"/>
</dbReference>
<gene>
    <name evidence="2" type="ORF">DERYTH_LOCUS11132</name>
</gene>
<dbReference type="PANTHER" id="PTHR14710:SF2">
    <property type="entry name" value="GEM-ASSOCIATED PROTEIN 6"/>
    <property type="match status" value="1"/>
</dbReference>
<dbReference type="GO" id="GO:0032797">
    <property type="term" value="C:SMN complex"/>
    <property type="evidence" value="ECO:0007669"/>
    <property type="project" value="TreeGrafter"/>
</dbReference>
<feature type="non-terminal residue" evidence="2">
    <location>
        <position position="193"/>
    </location>
</feature>
<organism evidence="2 3">
    <name type="scientific">Dentiscutata erythropus</name>
    <dbReference type="NCBI Taxonomy" id="1348616"/>
    <lineage>
        <taxon>Eukaryota</taxon>
        <taxon>Fungi</taxon>
        <taxon>Fungi incertae sedis</taxon>
        <taxon>Mucoromycota</taxon>
        <taxon>Glomeromycotina</taxon>
        <taxon>Glomeromycetes</taxon>
        <taxon>Diversisporales</taxon>
        <taxon>Gigasporaceae</taxon>
        <taxon>Dentiscutata</taxon>
    </lineage>
</organism>
<keyword evidence="3" id="KW-1185">Reference proteome</keyword>
<dbReference type="GO" id="GO:0000245">
    <property type="term" value="P:spliceosomal complex assembly"/>
    <property type="evidence" value="ECO:0007669"/>
    <property type="project" value="InterPro"/>
</dbReference>
<dbReference type="OrthoDB" id="77463at2759"/>
<sequence>MSKIDLINSPPYTDLTFAQIEETLGKLVTIKLKNGEKFEGHLYNIDPVTFTIGDLYTVDELPSRYKILIIKDFDISEFKVNNDKDAIPRNLLDSVVNKYTEDYTINSEKMRQRREKLISLFTSQRIPVTHNEDESIIHIMGRAHISPPYVVSSIECDNEIILERGKRGRGAKREYRKDKRGYKEVGRCQEGGE</sequence>
<dbReference type="AlphaFoldDB" id="A0A9N9ECA0"/>
<dbReference type="GO" id="GO:0005634">
    <property type="term" value="C:nucleus"/>
    <property type="evidence" value="ECO:0007669"/>
    <property type="project" value="InterPro"/>
</dbReference>
<dbReference type="PROSITE" id="PS52001">
    <property type="entry name" value="AD"/>
    <property type="match status" value="1"/>
</dbReference>
<evidence type="ECO:0000313" key="3">
    <source>
        <dbReference type="Proteomes" id="UP000789405"/>
    </source>
</evidence>
<feature type="domain" description="AD" evidence="1">
    <location>
        <begin position="80"/>
        <end position="180"/>
    </location>
</feature>
<dbReference type="Gene3D" id="2.30.30.100">
    <property type="match status" value="1"/>
</dbReference>
<evidence type="ECO:0000313" key="2">
    <source>
        <dbReference type="EMBL" id="CAG8669063.1"/>
    </source>
</evidence>
<protein>
    <submittedName>
        <fullName evidence="2">16901_t:CDS:1</fullName>
    </submittedName>
</protein>
<reference evidence="2" key="1">
    <citation type="submission" date="2021-06" db="EMBL/GenBank/DDBJ databases">
        <authorList>
            <person name="Kallberg Y."/>
            <person name="Tangrot J."/>
            <person name="Rosling A."/>
        </authorList>
    </citation>
    <scope>NUCLEOTIDE SEQUENCE</scope>
    <source>
        <strain evidence="2">MA453B</strain>
    </source>
</reference>
<dbReference type="InterPro" id="IPR047574">
    <property type="entry name" value="AD"/>
</dbReference>
<evidence type="ECO:0000259" key="1">
    <source>
        <dbReference type="PROSITE" id="PS52001"/>
    </source>
</evidence>
<dbReference type="Proteomes" id="UP000789405">
    <property type="component" value="Unassembled WGS sequence"/>
</dbReference>
<dbReference type="GO" id="GO:0000387">
    <property type="term" value="P:spliceosomal snRNP assembly"/>
    <property type="evidence" value="ECO:0007669"/>
    <property type="project" value="TreeGrafter"/>
</dbReference>
<accession>A0A9N9ECA0</accession>
<proteinExistence type="predicted"/>
<comment type="caution">
    <text evidence="2">The sequence shown here is derived from an EMBL/GenBank/DDBJ whole genome shotgun (WGS) entry which is preliminary data.</text>
</comment>
<dbReference type="EMBL" id="CAJVPY010006772">
    <property type="protein sequence ID" value="CAG8669063.1"/>
    <property type="molecule type" value="Genomic_DNA"/>
</dbReference>
<dbReference type="PANTHER" id="PTHR14710">
    <property type="entry name" value="GEM-ASSOCIATED PROTEIN 6"/>
    <property type="match status" value="1"/>
</dbReference>
<name>A0A9N9ECA0_9GLOM</name>